<feature type="region of interest" description="Disordered" evidence="1">
    <location>
        <begin position="259"/>
        <end position="279"/>
    </location>
</feature>
<evidence type="ECO:0000259" key="2">
    <source>
        <dbReference type="PROSITE" id="PS51340"/>
    </source>
</evidence>
<feature type="domain" description="MOSC" evidence="2">
    <location>
        <begin position="120"/>
        <end position="288"/>
    </location>
</feature>
<reference evidence="3" key="1">
    <citation type="submission" date="2021-03" db="EMBL/GenBank/DDBJ databases">
        <title>Agromyces archimandritus sp. nov., isolated from the cockroach Archimandrita tessellata.</title>
        <authorList>
            <person name="Guzman J."/>
            <person name="Ortuzar M."/>
            <person name="Poehlein A."/>
            <person name="Daniel R."/>
            <person name="Trujillo M."/>
            <person name="Vilcinskas A."/>
        </authorList>
    </citation>
    <scope>NUCLEOTIDE SEQUENCE</scope>
    <source>
        <strain evidence="3">G127AT</strain>
    </source>
</reference>
<protein>
    <submittedName>
        <fullName evidence="3">MOSC domain-containing protein</fullName>
    </submittedName>
</protein>
<dbReference type="GO" id="GO:0003824">
    <property type="term" value="F:catalytic activity"/>
    <property type="evidence" value="ECO:0007669"/>
    <property type="project" value="InterPro"/>
</dbReference>
<feature type="compositionally biased region" description="Low complexity" evidence="1">
    <location>
        <begin position="261"/>
        <end position="277"/>
    </location>
</feature>
<dbReference type="InterPro" id="IPR005302">
    <property type="entry name" value="MoCF_Sase_C"/>
</dbReference>
<dbReference type="PROSITE" id="PS51340">
    <property type="entry name" value="MOSC"/>
    <property type="match status" value="1"/>
</dbReference>
<dbReference type="PANTHER" id="PTHR14237:SF19">
    <property type="entry name" value="MITOCHONDRIAL AMIDOXIME REDUCING COMPONENT 1"/>
    <property type="match status" value="1"/>
</dbReference>
<dbReference type="SUPFAM" id="SSF141673">
    <property type="entry name" value="MOSC N-terminal domain-like"/>
    <property type="match status" value="1"/>
</dbReference>
<dbReference type="InterPro" id="IPR011037">
    <property type="entry name" value="Pyrv_Knase-like_insert_dom_sf"/>
</dbReference>
<dbReference type="PANTHER" id="PTHR14237">
    <property type="entry name" value="MOLYBDOPTERIN COFACTOR SULFURASE MOSC"/>
    <property type="match status" value="1"/>
</dbReference>
<dbReference type="GO" id="GO:0030170">
    <property type="term" value="F:pyridoxal phosphate binding"/>
    <property type="evidence" value="ECO:0007669"/>
    <property type="project" value="InterPro"/>
</dbReference>
<evidence type="ECO:0000313" key="4">
    <source>
        <dbReference type="Proteomes" id="UP000671914"/>
    </source>
</evidence>
<dbReference type="KEGG" id="aarc:G127AT_09845"/>
<evidence type="ECO:0000313" key="3">
    <source>
        <dbReference type="EMBL" id="QTX03642.1"/>
    </source>
</evidence>
<dbReference type="SUPFAM" id="SSF50800">
    <property type="entry name" value="PK beta-barrel domain-like"/>
    <property type="match status" value="1"/>
</dbReference>
<dbReference type="RefSeq" id="WP_210896437.1">
    <property type="nucleotide sequence ID" value="NZ_CP071696.1"/>
</dbReference>
<keyword evidence="4" id="KW-1185">Reference proteome</keyword>
<dbReference type="Pfam" id="PF03476">
    <property type="entry name" value="MOSC_N"/>
    <property type="match status" value="1"/>
</dbReference>
<gene>
    <name evidence="3" type="ORF">G127AT_09845</name>
</gene>
<sequence length="295" mass="31456">MRVTRLFVYPVKAFAGVPVDRAEVLPWGLAGDRRWGVIDADARPVRADRVNGLIGLGARLTDDGLVLSDRDGAELAVRTPVDASPMPVGHSRQGTALPAGSEADAWLTARFDRPLRLVWQPDPRARSIDPDDGGLPGDTLTFADAAPLLLTSEASLAQLDEWTPGDVEPLDMRRFRPNVVIDGEEPFAEEGWSHVRLGGLRYRVTMVCDRCVVTTIDPDTLERGKDPIRVLAQHRRRDGKTWFGIRLVPELPVGTAGLAGGADASGADAAPHPAPSAELAVGDPVSAEAGGHAAA</sequence>
<dbReference type="GO" id="GO:0030151">
    <property type="term" value="F:molybdenum ion binding"/>
    <property type="evidence" value="ECO:0007669"/>
    <property type="project" value="InterPro"/>
</dbReference>
<dbReference type="InterPro" id="IPR005303">
    <property type="entry name" value="MOCOS_middle"/>
</dbReference>
<dbReference type="AlphaFoldDB" id="A0A975FKK8"/>
<dbReference type="Proteomes" id="UP000671914">
    <property type="component" value="Chromosome"/>
</dbReference>
<dbReference type="EMBL" id="CP071696">
    <property type="protein sequence ID" value="QTX03642.1"/>
    <property type="molecule type" value="Genomic_DNA"/>
</dbReference>
<organism evidence="3 4">
    <name type="scientific">Agromyces archimandritae</name>
    <dbReference type="NCBI Taxonomy" id="2781962"/>
    <lineage>
        <taxon>Bacteria</taxon>
        <taxon>Bacillati</taxon>
        <taxon>Actinomycetota</taxon>
        <taxon>Actinomycetes</taxon>
        <taxon>Micrococcales</taxon>
        <taxon>Microbacteriaceae</taxon>
        <taxon>Agromyces</taxon>
    </lineage>
</organism>
<name>A0A975FKK8_9MICO</name>
<proteinExistence type="predicted"/>
<dbReference type="Pfam" id="PF03473">
    <property type="entry name" value="MOSC"/>
    <property type="match status" value="1"/>
</dbReference>
<evidence type="ECO:0000256" key="1">
    <source>
        <dbReference type="SAM" id="MobiDB-lite"/>
    </source>
</evidence>
<accession>A0A975FKK8</accession>